<keyword evidence="2" id="KW-1185">Reference proteome</keyword>
<dbReference type="HOGENOM" id="CLU_2549162_0_0_1"/>
<feature type="non-terminal residue" evidence="1">
    <location>
        <position position="1"/>
    </location>
</feature>
<evidence type="ECO:0000313" key="2">
    <source>
        <dbReference type="Proteomes" id="UP000054477"/>
    </source>
</evidence>
<dbReference type="AlphaFoldDB" id="A0A0C9WUV5"/>
<organism evidence="1 2">
    <name type="scientific">Laccaria amethystina LaAM-08-1</name>
    <dbReference type="NCBI Taxonomy" id="1095629"/>
    <lineage>
        <taxon>Eukaryota</taxon>
        <taxon>Fungi</taxon>
        <taxon>Dikarya</taxon>
        <taxon>Basidiomycota</taxon>
        <taxon>Agaricomycotina</taxon>
        <taxon>Agaricomycetes</taxon>
        <taxon>Agaricomycetidae</taxon>
        <taxon>Agaricales</taxon>
        <taxon>Agaricineae</taxon>
        <taxon>Hydnangiaceae</taxon>
        <taxon>Laccaria</taxon>
    </lineage>
</organism>
<reference evidence="1 2" key="1">
    <citation type="submission" date="2014-04" db="EMBL/GenBank/DDBJ databases">
        <authorList>
            <consortium name="DOE Joint Genome Institute"/>
            <person name="Kuo A."/>
            <person name="Kohler A."/>
            <person name="Nagy L.G."/>
            <person name="Floudas D."/>
            <person name="Copeland A."/>
            <person name="Barry K.W."/>
            <person name="Cichocki N."/>
            <person name="Veneault-Fourrey C."/>
            <person name="LaButti K."/>
            <person name="Lindquist E.A."/>
            <person name="Lipzen A."/>
            <person name="Lundell T."/>
            <person name="Morin E."/>
            <person name="Murat C."/>
            <person name="Sun H."/>
            <person name="Tunlid A."/>
            <person name="Henrissat B."/>
            <person name="Grigoriev I.V."/>
            <person name="Hibbett D.S."/>
            <person name="Martin F."/>
            <person name="Nordberg H.P."/>
            <person name="Cantor M.N."/>
            <person name="Hua S.X."/>
        </authorList>
    </citation>
    <scope>NUCLEOTIDE SEQUENCE [LARGE SCALE GENOMIC DNA]</scope>
    <source>
        <strain evidence="1 2">LaAM-08-1</strain>
    </source>
</reference>
<accession>A0A0C9WUV5</accession>
<sequence>EHSTNDVLPPPMNGVPSTNCVLLPPWWNGVLPPSTNGILLPLTNGIVPRLTDGGLLPRRMVTNSLFPSTNSVPPLSTNSTLPR</sequence>
<proteinExistence type="predicted"/>
<name>A0A0C9WUV5_9AGAR</name>
<dbReference type="Proteomes" id="UP000054477">
    <property type="component" value="Unassembled WGS sequence"/>
</dbReference>
<reference evidence="2" key="2">
    <citation type="submission" date="2015-01" db="EMBL/GenBank/DDBJ databases">
        <title>Evolutionary Origins and Diversification of the Mycorrhizal Mutualists.</title>
        <authorList>
            <consortium name="DOE Joint Genome Institute"/>
            <consortium name="Mycorrhizal Genomics Consortium"/>
            <person name="Kohler A."/>
            <person name="Kuo A."/>
            <person name="Nagy L.G."/>
            <person name="Floudas D."/>
            <person name="Copeland A."/>
            <person name="Barry K.W."/>
            <person name="Cichocki N."/>
            <person name="Veneault-Fourrey C."/>
            <person name="LaButti K."/>
            <person name="Lindquist E.A."/>
            <person name="Lipzen A."/>
            <person name="Lundell T."/>
            <person name="Morin E."/>
            <person name="Murat C."/>
            <person name="Riley R."/>
            <person name="Ohm R."/>
            <person name="Sun H."/>
            <person name="Tunlid A."/>
            <person name="Henrissat B."/>
            <person name="Grigoriev I.V."/>
            <person name="Hibbett D.S."/>
            <person name="Martin F."/>
        </authorList>
    </citation>
    <scope>NUCLEOTIDE SEQUENCE [LARGE SCALE GENOMIC DNA]</scope>
    <source>
        <strain evidence="2">LaAM-08-1</strain>
    </source>
</reference>
<dbReference type="EMBL" id="KN838916">
    <property type="protein sequence ID" value="KIJ92363.1"/>
    <property type="molecule type" value="Genomic_DNA"/>
</dbReference>
<evidence type="ECO:0000313" key="1">
    <source>
        <dbReference type="EMBL" id="KIJ92363.1"/>
    </source>
</evidence>
<gene>
    <name evidence="1" type="ORF">K443DRAFT_113713</name>
</gene>
<protein>
    <submittedName>
        <fullName evidence="1">Uncharacterized protein</fullName>
    </submittedName>
</protein>